<protein>
    <submittedName>
        <fullName evidence="2">Alpha/beta hydrolase family</fullName>
    </submittedName>
</protein>
<feature type="region of interest" description="Disordered" evidence="1">
    <location>
        <begin position="1"/>
        <end position="37"/>
    </location>
</feature>
<evidence type="ECO:0000256" key="1">
    <source>
        <dbReference type="SAM" id="MobiDB-lite"/>
    </source>
</evidence>
<dbReference type="SUPFAM" id="SSF53474">
    <property type="entry name" value="alpha/beta-Hydrolases"/>
    <property type="match status" value="1"/>
</dbReference>
<dbReference type="EMBL" id="JAHDYR010000066">
    <property type="protein sequence ID" value="KAG9390122.1"/>
    <property type="molecule type" value="Genomic_DNA"/>
</dbReference>
<dbReference type="OrthoDB" id="741027at2759"/>
<comment type="caution">
    <text evidence="2">The sequence shown here is derived from an EMBL/GenBank/DDBJ whole genome shotgun (WGS) entry which is preliminary data.</text>
</comment>
<dbReference type="InterPro" id="IPR029058">
    <property type="entry name" value="AB_hydrolase_fold"/>
</dbReference>
<evidence type="ECO:0000313" key="3">
    <source>
        <dbReference type="Proteomes" id="UP000717585"/>
    </source>
</evidence>
<sequence>MEHDKLKEEDAKTRHGEPALLDESDRSESTEHEQDIMEPQTDSFSYIFADAHRWPVDVVYLKPLDVNIVVHEFKHPEPDRPTIVLLPEMLLDARSSWTKFLAHPLIDPIFSELNVTLLNWPHMASPADGEVYDQPHLPYPSFGTLSNIVEEFVRHRHLRGCFVGGVGAGALQAIHLTTFDHGLFKAALLISPPPMLEPMAFKLSLASMQLRSTSSPDSVIPDYYSTRWLQRWFEDSKGHPLPRSRLEGYRAMFRLRLPAYTIREAREISNRIPFEINVKCPVLAVLGREMPPSLVLPRLEKPFFARIDRCTIRGRGLCHIESPRELVGPISEFLNENWEDFHMRPDLLAHSKRSGVQLFKSAVHAVSASRAFEQGASADA</sequence>
<evidence type="ECO:0000313" key="2">
    <source>
        <dbReference type="EMBL" id="KAG9390122.1"/>
    </source>
</evidence>
<accession>A0A8J6B048</accession>
<keyword evidence="3" id="KW-1185">Reference proteome</keyword>
<keyword evidence="2" id="KW-0378">Hydrolase</keyword>
<organism evidence="2 3">
    <name type="scientific">Carpediemonas membranifera</name>
    <dbReference type="NCBI Taxonomy" id="201153"/>
    <lineage>
        <taxon>Eukaryota</taxon>
        <taxon>Metamonada</taxon>
        <taxon>Carpediemonas-like organisms</taxon>
        <taxon>Carpediemonas</taxon>
    </lineage>
</organism>
<name>A0A8J6B048_9EUKA</name>
<dbReference type="Gene3D" id="3.40.50.1820">
    <property type="entry name" value="alpha/beta hydrolase"/>
    <property type="match status" value="1"/>
</dbReference>
<feature type="compositionally biased region" description="Basic and acidic residues" evidence="1">
    <location>
        <begin position="1"/>
        <end position="35"/>
    </location>
</feature>
<dbReference type="AlphaFoldDB" id="A0A8J6B048"/>
<proteinExistence type="predicted"/>
<reference evidence="2" key="1">
    <citation type="submission" date="2021-05" db="EMBL/GenBank/DDBJ databases">
        <title>A free-living protist that lacks canonical eukaryotic 1 DNA replication and segregation systems.</title>
        <authorList>
            <person name="Salas-Leiva D.E."/>
            <person name="Tromer E.C."/>
            <person name="Curtis B.A."/>
            <person name="Jerlstrom-Hultqvist J."/>
            <person name="Kolisko M."/>
            <person name="Yi Z."/>
            <person name="Salas-Leiva J.S."/>
            <person name="Gallot-Lavallee L."/>
            <person name="Kops G.J.P.L."/>
            <person name="Archibald J.M."/>
            <person name="Simpson A.G.B."/>
            <person name="Roger A.J."/>
        </authorList>
    </citation>
    <scope>NUCLEOTIDE SEQUENCE</scope>
    <source>
        <strain evidence="2">BICM</strain>
    </source>
</reference>
<dbReference type="GO" id="GO:0016787">
    <property type="term" value="F:hydrolase activity"/>
    <property type="evidence" value="ECO:0007669"/>
    <property type="project" value="UniProtKB-KW"/>
</dbReference>
<dbReference type="Proteomes" id="UP000717585">
    <property type="component" value="Unassembled WGS sequence"/>
</dbReference>
<gene>
    <name evidence="2" type="ORF">J8273_8160</name>
</gene>